<dbReference type="RefSeq" id="WP_051694137.1">
    <property type="nucleotide sequence ID" value="NZ_WKFG01000017.1"/>
</dbReference>
<evidence type="ECO:0000313" key="10">
    <source>
        <dbReference type="Proteomes" id="UP000027746"/>
    </source>
</evidence>
<keyword evidence="5" id="KW-1133">Transmembrane helix</keyword>
<dbReference type="SUPFAM" id="SSF55785">
    <property type="entry name" value="PYP-like sensor domain (PAS domain)"/>
    <property type="match status" value="1"/>
</dbReference>
<comment type="catalytic activity">
    <reaction evidence="1">
        <text>ATP + protein L-histidine = ADP + protein N-phospho-L-histidine.</text>
        <dbReference type="EC" id="2.7.13.3"/>
    </reaction>
</comment>
<sequence length="722" mass="77259">MLGLLIAANMAARPDPRRIDVLASIGSARITGQIENPALVQSTLEELVASDGLIGARAAYADGQDIVVGKIDGDDDAVTASAPFGSAQNGTSEPLGTLTLYGPAKPAGSQSLLLTLLIVLGILACLLAVCLAFYALLNRSVLRPLDEMAQELKETGTSRHDHSIRFSENTQNHMTGPLREIAALLETKGRSLSKSDPVSDQQHHHLARTVAIAQMGYATLDIEKKRFISCDPAFAGLLDREVDDVLKSESIETLRSDLVLDFDETESAARREAIILGKSVDETYRIIRHSGEIRYIRVLMNPVSRPGQDPQIVELVGQDVTEQRLAELRANQADRISTIGNLTGGVAHDFNNLLAIISGNIELAALAHAPKERLEYIDNALTAVARGAALTQQLLAFARNQPLSPKIIGVKKLVTDMLPAMRAALGPNIQIVEPDGPENWMINADAAKLETCLMNIVGNAADAMPQGGTLTISLSNRDIDSFQARQMPGSEPGEYVCIELADTGTGMSRAVAAKAFDPFFTTKNVGKGTGMGLSMVLGFAQQSGGFTSLHTVQGRGTAVRIFLPRANSTVVPDTSDAMATEAPSDLLKGCHVLLIEDEDQLRLLYATKLESFGCKVTQASTGEKTLELARTMDPPDIILSDIILPGAMNGIDTADALVKYFPNATVIFISGFSQNAAVHNGMLAMGRMLLQKPFTRAKLAATLFDAISQRTTHGNLPEGPNE</sequence>
<dbReference type="Pfam" id="PF02518">
    <property type="entry name" value="HATPase_c"/>
    <property type="match status" value="1"/>
</dbReference>
<dbReference type="Gene3D" id="3.40.50.2300">
    <property type="match status" value="1"/>
</dbReference>
<dbReference type="SUPFAM" id="SSF55874">
    <property type="entry name" value="ATPase domain of HSP90 chaperone/DNA topoisomerase II/histidine kinase"/>
    <property type="match status" value="1"/>
</dbReference>
<dbReference type="PANTHER" id="PTHR43065">
    <property type="entry name" value="SENSOR HISTIDINE KINASE"/>
    <property type="match status" value="1"/>
</dbReference>
<reference evidence="9 10" key="1">
    <citation type="submission" date="2014-01" db="EMBL/GenBank/DDBJ databases">
        <title>Sulfitobacter sp. H3 (MCCC 1A00686) Genome Sequencing.</title>
        <authorList>
            <person name="Lai Q."/>
            <person name="Hong Z."/>
        </authorList>
    </citation>
    <scope>NUCLEOTIDE SEQUENCE [LARGE SCALE GENOMIC DNA]</scope>
    <source>
        <strain evidence="9 10">H3</strain>
    </source>
</reference>
<dbReference type="InterPro" id="IPR003594">
    <property type="entry name" value="HATPase_dom"/>
</dbReference>
<dbReference type="Pfam" id="PF00512">
    <property type="entry name" value="HisKA"/>
    <property type="match status" value="1"/>
</dbReference>
<evidence type="ECO:0000256" key="1">
    <source>
        <dbReference type="ARBA" id="ARBA00000085"/>
    </source>
</evidence>
<dbReference type="Gene3D" id="1.10.287.130">
    <property type="match status" value="1"/>
</dbReference>
<dbReference type="PROSITE" id="PS50110">
    <property type="entry name" value="RESPONSE_REGULATORY"/>
    <property type="match status" value="1"/>
</dbReference>
<accession>A0A073J460</accession>
<dbReference type="GO" id="GO:0000155">
    <property type="term" value="F:phosphorelay sensor kinase activity"/>
    <property type="evidence" value="ECO:0007669"/>
    <property type="project" value="InterPro"/>
</dbReference>
<comment type="caution">
    <text evidence="9">The sequence shown here is derived from an EMBL/GenBank/DDBJ whole genome shotgun (WGS) entry which is preliminary data.</text>
</comment>
<dbReference type="SUPFAM" id="SSF47384">
    <property type="entry name" value="Homodimeric domain of signal transducing histidine kinase"/>
    <property type="match status" value="1"/>
</dbReference>
<evidence type="ECO:0000256" key="4">
    <source>
        <dbReference type="PROSITE-ProRule" id="PRU00169"/>
    </source>
</evidence>
<evidence type="ECO:0000256" key="5">
    <source>
        <dbReference type="SAM" id="Phobius"/>
    </source>
</evidence>
<dbReference type="Gene3D" id="3.30.450.20">
    <property type="entry name" value="PAS domain"/>
    <property type="match status" value="1"/>
</dbReference>
<dbReference type="SMART" id="SM00387">
    <property type="entry name" value="HATPase_c"/>
    <property type="match status" value="1"/>
</dbReference>
<keyword evidence="5" id="KW-0812">Transmembrane</keyword>
<dbReference type="PROSITE" id="PS50109">
    <property type="entry name" value="HIS_KIN"/>
    <property type="match status" value="1"/>
</dbReference>
<proteinExistence type="predicted"/>
<dbReference type="PRINTS" id="PR00344">
    <property type="entry name" value="BCTRLSENSOR"/>
</dbReference>
<dbReference type="Pfam" id="PF00072">
    <property type="entry name" value="Response_reg"/>
    <property type="match status" value="1"/>
</dbReference>
<evidence type="ECO:0000259" key="6">
    <source>
        <dbReference type="PROSITE" id="PS50109"/>
    </source>
</evidence>
<evidence type="ECO:0000259" key="8">
    <source>
        <dbReference type="PROSITE" id="PS50113"/>
    </source>
</evidence>
<dbReference type="InterPro" id="IPR036097">
    <property type="entry name" value="HisK_dim/P_sf"/>
</dbReference>
<dbReference type="SMART" id="SM00388">
    <property type="entry name" value="HisKA"/>
    <property type="match status" value="1"/>
</dbReference>
<dbReference type="InterPro" id="IPR003661">
    <property type="entry name" value="HisK_dim/P_dom"/>
</dbReference>
<feature type="domain" description="Histidine kinase" evidence="6">
    <location>
        <begin position="345"/>
        <end position="567"/>
    </location>
</feature>
<evidence type="ECO:0000256" key="2">
    <source>
        <dbReference type="ARBA" id="ARBA00012438"/>
    </source>
</evidence>
<keyword evidence="10" id="KW-1185">Reference proteome</keyword>
<dbReference type="InterPro" id="IPR000014">
    <property type="entry name" value="PAS"/>
</dbReference>
<dbReference type="InterPro" id="IPR036890">
    <property type="entry name" value="HATPase_C_sf"/>
</dbReference>
<keyword evidence="3 4" id="KW-0597">Phosphoprotein</keyword>
<keyword evidence="5" id="KW-0472">Membrane</keyword>
<feature type="transmembrane region" description="Helical" evidence="5">
    <location>
        <begin position="112"/>
        <end position="137"/>
    </location>
</feature>
<evidence type="ECO:0000313" key="9">
    <source>
        <dbReference type="EMBL" id="KEJ96779.1"/>
    </source>
</evidence>
<feature type="domain" description="PAC" evidence="8">
    <location>
        <begin position="280"/>
        <end position="332"/>
    </location>
</feature>
<dbReference type="InterPro" id="IPR000700">
    <property type="entry name" value="PAS-assoc_C"/>
</dbReference>
<dbReference type="CDD" id="cd00130">
    <property type="entry name" value="PAS"/>
    <property type="match status" value="1"/>
</dbReference>
<dbReference type="InterPro" id="IPR035965">
    <property type="entry name" value="PAS-like_dom_sf"/>
</dbReference>
<protein>
    <recommendedName>
        <fullName evidence="2">histidine kinase</fullName>
        <ecNumber evidence="2">2.7.13.3</ecNumber>
    </recommendedName>
</protein>
<dbReference type="InterPro" id="IPR005467">
    <property type="entry name" value="His_kinase_dom"/>
</dbReference>
<evidence type="ECO:0000259" key="7">
    <source>
        <dbReference type="PROSITE" id="PS50110"/>
    </source>
</evidence>
<feature type="domain" description="Response regulatory" evidence="7">
    <location>
        <begin position="591"/>
        <end position="707"/>
    </location>
</feature>
<feature type="modified residue" description="4-aspartylphosphate" evidence="4">
    <location>
        <position position="641"/>
    </location>
</feature>
<organism evidence="9 10">
    <name type="scientific">Pseudosulfitobacter pseudonitzschiae</name>
    <dbReference type="NCBI Taxonomy" id="1402135"/>
    <lineage>
        <taxon>Bacteria</taxon>
        <taxon>Pseudomonadati</taxon>
        <taxon>Pseudomonadota</taxon>
        <taxon>Alphaproteobacteria</taxon>
        <taxon>Rhodobacterales</taxon>
        <taxon>Roseobacteraceae</taxon>
        <taxon>Pseudosulfitobacter</taxon>
    </lineage>
</organism>
<dbReference type="AlphaFoldDB" id="A0A073J460"/>
<name>A0A073J460_9RHOB</name>
<dbReference type="InterPro" id="IPR001789">
    <property type="entry name" value="Sig_transdc_resp-reg_receiver"/>
</dbReference>
<dbReference type="InterPro" id="IPR004358">
    <property type="entry name" value="Sig_transdc_His_kin-like_C"/>
</dbReference>
<dbReference type="PANTHER" id="PTHR43065:SF49">
    <property type="entry name" value="HISTIDINE KINASE"/>
    <property type="match status" value="1"/>
</dbReference>
<evidence type="ECO:0000256" key="3">
    <source>
        <dbReference type="ARBA" id="ARBA00022553"/>
    </source>
</evidence>
<dbReference type="EC" id="2.7.13.3" evidence="2"/>
<gene>
    <name evidence="9" type="ORF">SUH3_15600</name>
</gene>
<dbReference type="PROSITE" id="PS50113">
    <property type="entry name" value="PAC"/>
    <property type="match status" value="1"/>
</dbReference>
<dbReference type="SUPFAM" id="SSF52172">
    <property type="entry name" value="CheY-like"/>
    <property type="match status" value="1"/>
</dbReference>
<dbReference type="Proteomes" id="UP000027746">
    <property type="component" value="Unassembled WGS sequence"/>
</dbReference>
<dbReference type="SMART" id="SM00448">
    <property type="entry name" value="REC"/>
    <property type="match status" value="1"/>
</dbReference>
<dbReference type="CDD" id="cd00082">
    <property type="entry name" value="HisKA"/>
    <property type="match status" value="1"/>
</dbReference>
<dbReference type="InterPro" id="IPR011006">
    <property type="entry name" value="CheY-like_superfamily"/>
</dbReference>
<dbReference type="EMBL" id="JAMD01000003">
    <property type="protein sequence ID" value="KEJ96779.1"/>
    <property type="molecule type" value="Genomic_DNA"/>
</dbReference>
<dbReference type="Gene3D" id="3.30.565.10">
    <property type="entry name" value="Histidine kinase-like ATPase, C-terminal domain"/>
    <property type="match status" value="1"/>
</dbReference>